<organism evidence="1 2">
    <name type="scientific">Bacteriovorax antarcticus</name>
    <dbReference type="NCBI Taxonomy" id="3088717"/>
    <lineage>
        <taxon>Bacteria</taxon>
        <taxon>Pseudomonadati</taxon>
        <taxon>Bdellovibrionota</taxon>
        <taxon>Bacteriovoracia</taxon>
        <taxon>Bacteriovoracales</taxon>
        <taxon>Bacteriovoracaceae</taxon>
        <taxon>Bacteriovorax</taxon>
    </lineage>
</organism>
<dbReference type="EMBL" id="JAYGJQ010000002">
    <property type="protein sequence ID" value="MEA9357858.1"/>
    <property type="molecule type" value="Genomic_DNA"/>
</dbReference>
<dbReference type="SUPFAM" id="SSF53474">
    <property type="entry name" value="alpha/beta-Hydrolases"/>
    <property type="match status" value="1"/>
</dbReference>
<gene>
    <name evidence="1" type="ORF">SHI21_16630</name>
</gene>
<name>A0ABU5VXR9_9BACT</name>
<keyword evidence="2" id="KW-1185">Reference proteome</keyword>
<protein>
    <recommendedName>
        <fullName evidence="3">Serine aminopeptidase S33 domain-containing protein</fullName>
    </recommendedName>
</protein>
<accession>A0ABU5VXR9</accession>
<dbReference type="Proteomes" id="UP001302274">
    <property type="component" value="Unassembled WGS sequence"/>
</dbReference>
<dbReference type="RefSeq" id="WP_323578034.1">
    <property type="nucleotide sequence ID" value="NZ_JAYGJQ010000002.1"/>
</dbReference>
<dbReference type="InterPro" id="IPR029058">
    <property type="entry name" value="AB_hydrolase_fold"/>
</dbReference>
<evidence type="ECO:0008006" key="3">
    <source>
        <dbReference type="Google" id="ProtNLM"/>
    </source>
</evidence>
<comment type="caution">
    <text evidence="1">The sequence shown here is derived from an EMBL/GenBank/DDBJ whole genome shotgun (WGS) entry which is preliminary data.</text>
</comment>
<sequence length="266" mass="30183">MKILKDYLPYSDQKTNVMYFLPDLTEEVKPTFVVMTHGYTADKSSIINWAIRLSEVGVSCALFDIPGHYQGNYSEVNDFEYFKSHAHELFFEAFKGLTSAFKEEFPLNEHFLEPANMKLALAGHSLGAMLSLKAITMKEFELYEKRAIGVGLGMAPKGVVHLFDTPFYKSTLKVREQLVSPELKPDNVFPWIKDEKNNIEITNQEIHLISGDDDLVVGGDGMERFMEALIAKGNIVTMEKPSRLPHHEPALGAAHVKKYLKKINWI</sequence>
<evidence type="ECO:0000313" key="1">
    <source>
        <dbReference type="EMBL" id="MEA9357858.1"/>
    </source>
</evidence>
<proteinExistence type="predicted"/>
<evidence type="ECO:0000313" key="2">
    <source>
        <dbReference type="Proteomes" id="UP001302274"/>
    </source>
</evidence>
<reference evidence="1 2" key="1">
    <citation type="submission" date="2023-11" db="EMBL/GenBank/DDBJ databases">
        <title>A Novel Polar Bacteriovorax (B. antarcticus) Isolated from the Biocrust in Antarctica.</title>
        <authorList>
            <person name="Mun W."/>
            <person name="Choi S.Y."/>
            <person name="Mitchell R.J."/>
        </authorList>
    </citation>
    <scope>NUCLEOTIDE SEQUENCE [LARGE SCALE GENOMIC DNA]</scope>
    <source>
        <strain evidence="1 2">PP10</strain>
    </source>
</reference>
<dbReference type="Gene3D" id="3.40.50.1820">
    <property type="entry name" value="alpha/beta hydrolase"/>
    <property type="match status" value="1"/>
</dbReference>